<sequence>MAFRGNRRQQRFNHGHMKYRNEHDDRGHNLNHSKNSYNDFTVYRGNDRSNRVPDGHWRGGGGGIGGNRDRRGGNFRGQRNNRPPFRDHVEGDEGRPNRQNMFKSKRKNRHYQSNANDNWNKIVIKDAGPLDKEEVMYAIRNLVEHPFTPIMYEPEGNNRVFYLEDNFAAARAIQDLNRRVSLRSGQKLTIHLNRAAPPSRAITAEQIEQIKVVMSDRYCVELKRLDLMKFHSDSNLVKADIFCPLNRIANMKIIVDVIISNIPLVEEIDFSSNRIYTLEETGRLVGTCPNIKRINFRQNKMNNIETLQKLHGLDLVDLTLEGNPLCDKFRDTETYISAVRKKFPKVLYLDGTELPKPIGFEVDDEDPSKLPKSLASYFAVPGVRDLVLKFIEQYYQIFDSDDRRPLGAAYTEDALFSLACTFPESGPGSRYTNIYVAESRNLKKLNNSDKRYQNMIRGRDNIIALLCKLPITTHDPESFTVDVPIAEATLIHITLTGVFRQLSDRIPLVRSFSRTFVVIPQGSGYCICNETLFVTTATIEQQKKSFKNPVPSSSDSGPSPSVTVPTTPASGQALTQEQEAVILKFCQASGMLPQYSRMCLEQNNWNFEKAGTLFTQLKSENKIPPDYFAVSP</sequence>
<dbReference type="AlphaFoldDB" id="A0AAN8X5B9"/>
<keyword evidence="8" id="KW-0539">Nucleus</keyword>
<dbReference type="InterPro" id="IPR057125">
    <property type="entry name" value="NXF1/2/3/5-like_LRR"/>
</dbReference>
<dbReference type="SUPFAM" id="SSF46934">
    <property type="entry name" value="UBA-like"/>
    <property type="match status" value="1"/>
</dbReference>
<feature type="compositionally biased region" description="Basic and acidic residues" evidence="9">
    <location>
        <begin position="19"/>
        <end position="28"/>
    </location>
</feature>
<dbReference type="SUPFAM" id="SSF54427">
    <property type="entry name" value="NTF2-like"/>
    <property type="match status" value="1"/>
</dbReference>
<dbReference type="InterPro" id="IPR018222">
    <property type="entry name" value="Nuclear_transport_factor_2_euk"/>
</dbReference>
<dbReference type="Pfam" id="PF22602">
    <property type="entry name" value="NXF_NTF2"/>
    <property type="match status" value="1"/>
</dbReference>
<keyword evidence="6" id="KW-0509">mRNA transport</keyword>
<dbReference type="FunFam" id="1.10.8.10:FF:000018">
    <property type="entry name" value="Nuclear RNA export factor 1"/>
    <property type="match status" value="1"/>
</dbReference>
<evidence type="ECO:0000256" key="1">
    <source>
        <dbReference type="ARBA" id="ARBA00004123"/>
    </source>
</evidence>
<dbReference type="PROSITE" id="PS51281">
    <property type="entry name" value="TAP_C"/>
    <property type="match status" value="1"/>
</dbReference>
<keyword evidence="5" id="KW-0677">Repeat</keyword>
<reference evidence="12 13" key="1">
    <citation type="submission" date="2023-11" db="EMBL/GenBank/DDBJ databases">
        <title>Halocaridina rubra genome assembly.</title>
        <authorList>
            <person name="Smith C."/>
        </authorList>
    </citation>
    <scope>NUCLEOTIDE SEQUENCE [LARGE SCALE GENOMIC DNA]</scope>
    <source>
        <strain evidence="12">EP-1</strain>
        <tissue evidence="12">Whole</tissue>
    </source>
</reference>
<protein>
    <recommendedName>
        <fullName evidence="14">Nuclear RNA export factor 1</fullName>
    </recommendedName>
</protein>
<evidence type="ECO:0000256" key="3">
    <source>
        <dbReference type="ARBA" id="ARBA00022448"/>
    </source>
</evidence>
<dbReference type="Gene3D" id="3.80.10.10">
    <property type="entry name" value="Ribonuclease Inhibitor"/>
    <property type="match status" value="1"/>
</dbReference>
<dbReference type="Gene3D" id="1.10.8.10">
    <property type="entry name" value="DNA helicase RuvA subunit, C-terminal domain"/>
    <property type="match status" value="1"/>
</dbReference>
<keyword evidence="3" id="KW-0813">Transport</keyword>
<keyword evidence="4" id="KW-0433">Leucine-rich repeat</keyword>
<keyword evidence="7" id="KW-0694">RNA-binding</keyword>
<evidence type="ECO:0008006" key="14">
    <source>
        <dbReference type="Google" id="ProtNLM"/>
    </source>
</evidence>
<feature type="compositionally biased region" description="Basic residues" evidence="9">
    <location>
        <begin position="1"/>
        <end position="18"/>
    </location>
</feature>
<comment type="similarity">
    <text evidence="2">Belongs to the NXF family.</text>
</comment>
<evidence type="ECO:0000313" key="13">
    <source>
        <dbReference type="Proteomes" id="UP001381693"/>
    </source>
</evidence>
<dbReference type="CDD" id="cd14342">
    <property type="entry name" value="UBA_TAP-C"/>
    <property type="match status" value="1"/>
</dbReference>
<comment type="caution">
    <text evidence="12">The sequence shown here is derived from an EMBL/GenBank/DDBJ whole genome shotgun (WGS) entry which is preliminary data.</text>
</comment>
<dbReference type="InterPro" id="IPR030217">
    <property type="entry name" value="NXF_fam"/>
</dbReference>
<feature type="domain" description="NTF2" evidence="10">
    <location>
        <begin position="386"/>
        <end position="534"/>
    </location>
</feature>
<feature type="region of interest" description="Disordered" evidence="9">
    <location>
        <begin position="545"/>
        <end position="570"/>
    </location>
</feature>
<gene>
    <name evidence="12" type="ORF">SK128_003389</name>
</gene>
<dbReference type="Gene3D" id="3.30.70.330">
    <property type="match status" value="1"/>
</dbReference>
<dbReference type="PANTHER" id="PTHR10662:SF22">
    <property type="entry name" value="NUCLEAR RNA EXPORT FACTOR 1"/>
    <property type="match status" value="1"/>
</dbReference>
<dbReference type="EMBL" id="JAXCGZ010013531">
    <property type="protein sequence ID" value="KAK7072349.1"/>
    <property type="molecule type" value="Genomic_DNA"/>
</dbReference>
<dbReference type="InterPro" id="IPR032710">
    <property type="entry name" value="NTF2-like_dom_sf"/>
</dbReference>
<dbReference type="SMART" id="SM00804">
    <property type="entry name" value="TAP_C"/>
    <property type="match status" value="1"/>
</dbReference>
<feature type="compositionally biased region" description="Polar residues" evidence="9">
    <location>
        <begin position="30"/>
        <end position="39"/>
    </location>
</feature>
<accession>A0AAN8X5B9</accession>
<dbReference type="InterPro" id="IPR035979">
    <property type="entry name" value="RBD_domain_sf"/>
</dbReference>
<dbReference type="SUPFAM" id="SSF54928">
    <property type="entry name" value="RNA-binding domain, RBD"/>
    <property type="match status" value="1"/>
</dbReference>
<dbReference type="FunFam" id="3.80.10.10:FF:000384">
    <property type="entry name" value="Nuclear RNA export factor 1"/>
    <property type="match status" value="1"/>
</dbReference>
<dbReference type="Pfam" id="PF09162">
    <property type="entry name" value="Tap-RNA_bind"/>
    <property type="match status" value="1"/>
</dbReference>
<keyword evidence="13" id="KW-1185">Reference proteome</keyword>
<dbReference type="PANTHER" id="PTHR10662">
    <property type="entry name" value="NUCLEAR RNA EXPORT FACTOR"/>
    <property type="match status" value="1"/>
</dbReference>
<evidence type="ECO:0000313" key="12">
    <source>
        <dbReference type="EMBL" id="KAK7072349.1"/>
    </source>
</evidence>
<feature type="compositionally biased region" description="Basic and acidic residues" evidence="9">
    <location>
        <begin position="45"/>
        <end position="57"/>
    </location>
</feature>
<dbReference type="FunFam" id="3.10.450.50:FF:000004">
    <property type="entry name" value="Nuclear RNA export factor 1"/>
    <property type="match status" value="1"/>
</dbReference>
<feature type="compositionally biased region" description="Low complexity" evidence="9">
    <location>
        <begin position="549"/>
        <end position="568"/>
    </location>
</feature>
<comment type="subcellular location">
    <subcellularLocation>
        <location evidence="1">Nucleus</location>
    </subcellularLocation>
</comment>
<evidence type="ECO:0000259" key="11">
    <source>
        <dbReference type="PROSITE" id="PS51281"/>
    </source>
</evidence>
<dbReference type="GO" id="GO:0005635">
    <property type="term" value="C:nuclear envelope"/>
    <property type="evidence" value="ECO:0007669"/>
    <property type="project" value="UniProtKB-ARBA"/>
</dbReference>
<dbReference type="Proteomes" id="UP001381693">
    <property type="component" value="Unassembled WGS sequence"/>
</dbReference>
<dbReference type="Gene3D" id="3.10.450.50">
    <property type="match status" value="1"/>
</dbReference>
<evidence type="ECO:0000259" key="10">
    <source>
        <dbReference type="PROSITE" id="PS50177"/>
    </source>
</evidence>
<dbReference type="InterPro" id="IPR012677">
    <property type="entry name" value="Nucleotide-bd_a/b_plait_sf"/>
</dbReference>
<proteinExistence type="inferred from homology"/>
<dbReference type="GO" id="GO:0005654">
    <property type="term" value="C:nucleoplasm"/>
    <property type="evidence" value="ECO:0007669"/>
    <property type="project" value="UniProtKB-ARBA"/>
</dbReference>
<evidence type="ECO:0000256" key="4">
    <source>
        <dbReference type="ARBA" id="ARBA00022614"/>
    </source>
</evidence>
<dbReference type="SUPFAM" id="SSF52058">
    <property type="entry name" value="L domain-like"/>
    <property type="match status" value="1"/>
</dbReference>
<dbReference type="InterPro" id="IPR015245">
    <property type="entry name" value="Tap_RNA-bd"/>
</dbReference>
<dbReference type="InterPro" id="IPR005637">
    <property type="entry name" value="TAP_C_dom"/>
</dbReference>
<dbReference type="InterPro" id="IPR002075">
    <property type="entry name" value="NTF2_dom"/>
</dbReference>
<dbReference type="Pfam" id="PF03943">
    <property type="entry name" value="TAP_C"/>
    <property type="match status" value="1"/>
</dbReference>
<evidence type="ECO:0000256" key="2">
    <source>
        <dbReference type="ARBA" id="ARBA00009285"/>
    </source>
</evidence>
<feature type="compositionally biased region" description="Basic and acidic residues" evidence="9">
    <location>
        <begin position="84"/>
        <end position="96"/>
    </location>
</feature>
<evidence type="ECO:0000256" key="7">
    <source>
        <dbReference type="ARBA" id="ARBA00022884"/>
    </source>
</evidence>
<evidence type="ECO:0000256" key="6">
    <source>
        <dbReference type="ARBA" id="ARBA00022816"/>
    </source>
</evidence>
<evidence type="ECO:0000256" key="5">
    <source>
        <dbReference type="ARBA" id="ARBA00022737"/>
    </source>
</evidence>
<dbReference type="PROSITE" id="PS50177">
    <property type="entry name" value="NTF2_DOMAIN"/>
    <property type="match status" value="1"/>
</dbReference>
<name>A0AAN8X5B9_HALRR</name>
<dbReference type="GO" id="GO:0005737">
    <property type="term" value="C:cytoplasm"/>
    <property type="evidence" value="ECO:0007669"/>
    <property type="project" value="InterPro"/>
</dbReference>
<dbReference type="Pfam" id="PF24048">
    <property type="entry name" value="LRR_NXF1-5"/>
    <property type="match status" value="1"/>
</dbReference>
<feature type="domain" description="TAP-C" evidence="11">
    <location>
        <begin position="576"/>
        <end position="631"/>
    </location>
</feature>
<dbReference type="GO" id="GO:0016973">
    <property type="term" value="P:poly(A)+ mRNA export from nucleus"/>
    <property type="evidence" value="ECO:0007669"/>
    <property type="project" value="TreeGrafter"/>
</dbReference>
<organism evidence="12 13">
    <name type="scientific">Halocaridina rubra</name>
    <name type="common">Hawaiian red shrimp</name>
    <dbReference type="NCBI Taxonomy" id="373956"/>
    <lineage>
        <taxon>Eukaryota</taxon>
        <taxon>Metazoa</taxon>
        <taxon>Ecdysozoa</taxon>
        <taxon>Arthropoda</taxon>
        <taxon>Crustacea</taxon>
        <taxon>Multicrustacea</taxon>
        <taxon>Malacostraca</taxon>
        <taxon>Eumalacostraca</taxon>
        <taxon>Eucarida</taxon>
        <taxon>Decapoda</taxon>
        <taxon>Pleocyemata</taxon>
        <taxon>Caridea</taxon>
        <taxon>Atyoidea</taxon>
        <taxon>Atyidae</taxon>
        <taxon>Halocaridina</taxon>
    </lineage>
</organism>
<evidence type="ECO:0000256" key="8">
    <source>
        <dbReference type="ARBA" id="ARBA00023242"/>
    </source>
</evidence>
<dbReference type="InterPro" id="IPR032675">
    <property type="entry name" value="LRR_dom_sf"/>
</dbReference>
<evidence type="ECO:0000256" key="9">
    <source>
        <dbReference type="SAM" id="MobiDB-lite"/>
    </source>
</evidence>
<feature type="region of interest" description="Disordered" evidence="9">
    <location>
        <begin position="1"/>
        <end position="114"/>
    </location>
</feature>
<dbReference type="InterPro" id="IPR009060">
    <property type="entry name" value="UBA-like_sf"/>
</dbReference>
<dbReference type="GO" id="GO:0003723">
    <property type="term" value="F:RNA binding"/>
    <property type="evidence" value="ECO:0007669"/>
    <property type="project" value="UniProtKB-KW"/>
</dbReference>